<comment type="caution">
    <text evidence="10">The sequence shown here is derived from an EMBL/GenBank/DDBJ whole genome shotgun (WGS) entry which is preliminary data.</text>
</comment>
<dbReference type="Proteomes" id="UP001162483">
    <property type="component" value="Unassembled WGS sequence"/>
</dbReference>
<sequence length="119" mass="12936">MPFLDLDTNIPQQDIPGDFAEKLCSAAASILGKPKERVNVTVRGGASLLIGGCSSPCVQLIISSIGVVGTAEQNKEHSSKLFEFLTKELNLTPDRVLLRFHPLEPWQIGKNGTVMTYLL</sequence>
<accession>A0ABN9ALB0</accession>
<evidence type="ECO:0000256" key="3">
    <source>
        <dbReference type="ARBA" id="ARBA00011233"/>
    </source>
</evidence>
<evidence type="ECO:0000256" key="9">
    <source>
        <dbReference type="ARBA" id="ARBA00038884"/>
    </source>
</evidence>
<dbReference type="PANTHER" id="PTHR11954:SF22">
    <property type="entry name" value="D-DOPACHROME DECARBOXYLASE"/>
    <property type="match status" value="1"/>
</dbReference>
<comment type="similarity">
    <text evidence="2">Belongs to the MIF family.</text>
</comment>
<dbReference type="EC" id="4.1.1.84" evidence="9"/>
<comment type="subunit">
    <text evidence="3">Homotrimer.</text>
</comment>
<name>A0ABN9ALB0_9NEOB</name>
<dbReference type="InterPro" id="IPR001398">
    <property type="entry name" value="Macrophage_inhib_fac"/>
</dbReference>
<proteinExistence type="inferred from homology"/>
<keyword evidence="4" id="KW-0963">Cytoplasm</keyword>
<dbReference type="InterPro" id="IPR014347">
    <property type="entry name" value="Tautomerase/MIF_sf"/>
</dbReference>
<protein>
    <recommendedName>
        <fullName evidence="9">D-dopachrome decarboxylase</fullName>
        <ecNumber evidence="9">4.1.1.84</ecNumber>
    </recommendedName>
</protein>
<dbReference type="SUPFAM" id="SSF55331">
    <property type="entry name" value="Tautomerase/MIF"/>
    <property type="match status" value="1"/>
</dbReference>
<comment type="subcellular location">
    <subcellularLocation>
        <location evidence="1">Cytoplasm</location>
    </subcellularLocation>
</comment>
<evidence type="ECO:0000256" key="5">
    <source>
        <dbReference type="ARBA" id="ARBA00022990"/>
    </source>
</evidence>
<evidence type="ECO:0000256" key="8">
    <source>
        <dbReference type="ARBA" id="ARBA00037460"/>
    </source>
</evidence>
<keyword evidence="5" id="KW-0007">Acetylation</keyword>
<reference evidence="10" key="1">
    <citation type="submission" date="2023-05" db="EMBL/GenBank/DDBJ databases">
        <authorList>
            <person name="Stuckert A."/>
        </authorList>
    </citation>
    <scope>NUCLEOTIDE SEQUENCE</scope>
</reference>
<evidence type="ECO:0000256" key="2">
    <source>
        <dbReference type="ARBA" id="ARBA00005851"/>
    </source>
</evidence>
<keyword evidence="7" id="KW-0456">Lyase</keyword>
<dbReference type="PANTHER" id="PTHR11954">
    <property type="entry name" value="D-DOPACHROME DECARBOXYLASE"/>
    <property type="match status" value="1"/>
</dbReference>
<gene>
    <name evidence="10" type="ORF">SPARVUS_LOCUS856847</name>
</gene>
<keyword evidence="6" id="KW-0470">Melanin biosynthesis</keyword>
<keyword evidence="11" id="KW-1185">Reference proteome</keyword>
<evidence type="ECO:0000256" key="6">
    <source>
        <dbReference type="ARBA" id="ARBA00023101"/>
    </source>
</evidence>
<dbReference type="EMBL" id="CATNWA010000262">
    <property type="protein sequence ID" value="CAI9535401.1"/>
    <property type="molecule type" value="Genomic_DNA"/>
</dbReference>
<evidence type="ECO:0000256" key="7">
    <source>
        <dbReference type="ARBA" id="ARBA00023239"/>
    </source>
</evidence>
<evidence type="ECO:0000256" key="4">
    <source>
        <dbReference type="ARBA" id="ARBA00022490"/>
    </source>
</evidence>
<comment type="function">
    <text evidence="8">Tautomerization of D-dopachrome with decarboxylation to give 5,6-dihydroxyindole (DHI).</text>
</comment>
<dbReference type="Pfam" id="PF01187">
    <property type="entry name" value="MIF"/>
    <property type="match status" value="1"/>
</dbReference>
<evidence type="ECO:0000313" key="11">
    <source>
        <dbReference type="Proteomes" id="UP001162483"/>
    </source>
</evidence>
<evidence type="ECO:0000313" key="10">
    <source>
        <dbReference type="EMBL" id="CAI9535401.1"/>
    </source>
</evidence>
<organism evidence="10 11">
    <name type="scientific">Staurois parvus</name>
    <dbReference type="NCBI Taxonomy" id="386267"/>
    <lineage>
        <taxon>Eukaryota</taxon>
        <taxon>Metazoa</taxon>
        <taxon>Chordata</taxon>
        <taxon>Craniata</taxon>
        <taxon>Vertebrata</taxon>
        <taxon>Euteleostomi</taxon>
        <taxon>Amphibia</taxon>
        <taxon>Batrachia</taxon>
        <taxon>Anura</taxon>
        <taxon>Neobatrachia</taxon>
        <taxon>Ranoidea</taxon>
        <taxon>Ranidae</taxon>
        <taxon>Staurois</taxon>
    </lineage>
</organism>
<evidence type="ECO:0000256" key="1">
    <source>
        <dbReference type="ARBA" id="ARBA00004496"/>
    </source>
</evidence>
<dbReference type="Gene3D" id="3.30.429.10">
    <property type="entry name" value="Macrophage Migration Inhibitory Factor"/>
    <property type="match status" value="1"/>
</dbReference>